<proteinExistence type="predicted"/>
<keyword evidence="2" id="KW-0472">Membrane</keyword>
<evidence type="ECO:0000259" key="3">
    <source>
        <dbReference type="Pfam" id="PF24867"/>
    </source>
</evidence>
<dbReference type="InterPro" id="IPR056635">
    <property type="entry name" value="DUF7733"/>
</dbReference>
<protein>
    <recommendedName>
        <fullName evidence="3">DUF7733 domain-containing protein</fullName>
    </recommendedName>
</protein>
<keyword evidence="2" id="KW-0812">Transmembrane</keyword>
<dbReference type="AlphaFoldDB" id="A0A9N8EZZ6"/>
<name>A0A9N8EZZ6_9STRA</name>
<dbReference type="PANTHER" id="PTHR33829">
    <property type="entry name" value="OSJNBA0044M19.10 PROTEIN"/>
    <property type="match status" value="1"/>
</dbReference>
<gene>
    <name evidence="4" type="ORF">SEMRO_2338_G323930.1</name>
</gene>
<feature type="transmembrane region" description="Helical" evidence="2">
    <location>
        <begin position="278"/>
        <end position="304"/>
    </location>
</feature>
<feature type="transmembrane region" description="Helical" evidence="2">
    <location>
        <begin position="185"/>
        <end position="208"/>
    </location>
</feature>
<sequence>MKGPQRSMRAARKDAMKDAERNPKISLRNVSFLVFLCLPHVCFRPVKANPTTRSSPTPLRPFSPSLLESLPLDRQPQLTKSPILHIRGGAKQTANQPKVETKIPPLLGFSSPSPPGWILIALSTCLSYQYRETIPPHHHVFSLCYPLYLGLINCIRFQRNLPAILSKDNRVIVEAPLLRQDQGPWFVRYMLFFATIGMLAPVIFCFAAPSNLARPAAPHTLLILAQVVVEDVSGPLHTIPKFLVPVGFNAFRMPVLWQWVQHSWILAQPQLSQTSSQVWARVGLALGVINLVAWGYNLSIFLLLRVLPQYWDTETFPIVEAQWRGQIWPRPRP</sequence>
<dbReference type="EMBL" id="CAICTM010002336">
    <property type="protein sequence ID" value="CAB9528859.1"/>
    <property type="molecule type" value="Genomic_DNA"/>
</dbReference>
<feature type="region of interest" description="Disordered" evidence="1">
    <location>
        <begin position="1"/>
        <end position="20"/>
    </location>
</feature>
<dbReference type="PANTHER" id="PTHR33829:SF2">
    <property type="entry name" value="OS04G0386700 PROTEIN"/>
    <property type="match status" value="1"/>
</dbReference>
<accession>A0A9N8EZZ6</accession>
<evidence type="ECO:0000256" key="1">
    <source>
        <dbReference type="SAM" id="MobiDB-lite"/>
    </source>
</evidence>
<organism evidence="4 5">
    <name type="scientific">Seminavis robusta</name>
    <dbReference type="NCBI Taxonomy" id="568900"/>
    <lineage>
        <taxon>Eukaryota</taxon>
        <taxon>Sar</taxon>
        <taxon>Stramenopiles</taxon>
        <taxon>Ochrophyta</taxon>
        <taxon>Bacillariophyta</taxon>
        <taxon>Bacillariophyceae</taxon>
        <taxon>Bacillariophycidae</taxon>
        <taxon>Naviculales</taxon>
        <taxon>Naviculaceae</taxon>
        <taxon>Seminavis</taxon>
    </lineage>
</organism>
<evidence type="ECO:0000313" key="4">
    <source>
        <dbReference type="EMBL" id="CAB9528859.1"/>
    </source>
</evidence>
<keyword evidence="2" id="KW-1133">Transmembrane helix</keyword>
<dbReference type="Proteomes" id="UP001153069">
    <property type="component" value="Unassembled WGS sequence"/>
</dbReference>
<feature type="domain" description="DUF7733" evidence="3">
    <location>
        <begin position="121"/>
        <end position="309"/>
    </location>
</feature>
<evidence type="ECO:0000256" key="2">
    <source>
        <dbReference type="SAM" id="Phobius"/>
    </source>
</evidence>
<evidence type="ECO:0000313" key="5">
    <source>
        <dbReference type="Proteomes" id="UP001153069"/>
    </source>
</evidence>
<reference evidence="4" key="1">
    <citation type="submission" date="2020-06" db="EMBL/GenBank/DDBJ databases">
        <authorList>
            <consortium name="Plant Systems Biology data submission"/>
        </authorList>
    </citation>
    <scope>NUCLEOTIDE SEQUENCE</scope>
    <source>
        <strain evidence="4">D6</strain>
    </source>
</reference>
<dbReference type="Pfam" id="PF24867">
    <property type="entry name" value="DUF7733"/>
    <property type="match status" value="1"/>
</dbReference>
<dbReference type="OrthoDB" id="1906194at2759"/>
<keyword evidence="5" id="KW-1185">Reference proteome</keyword>
<feature type="compositionally biased region" description="Basic and acidic residues" evidence="1">
    <location>
        <begin position="11"/>
        <end position="20"/>
    </location>
</feature>
<comment type="caution">
    <text evidence="4">The sequence shown here is derived from an EMBL/GenBank/DDBJ whole genome shotgun (WGS) entry which is preliminary data.</text>
</comment>